<evidence type="ECO:0000256" key="2">
    <source>
        <dbReference type="ARBA" id="ARBA00023015"/>
    </source>
</evidence>
<dbReference type="InterPro" id="IPR013249">
    <property type="entry name" value="RNA_pol_sigma70_r4_t2"/>
</dbReference>
<evidence type="ECO:0000313" key="9">
    <source>
        <dbReference type="Proteomes" id="UP000190961"/>
    </source>
</evidence>
<dbReference type="Gene3D" id="1.10.1740.10">
    <property type="match status" value="1"/>
</dbReference>
<dbReference type="InterPro" id="IPR036388">
    <property type="entry name" value="WH-like_DNA-bd_sf"/>
</dbReference>
<evidence type="ECO:0000256" key="1">
    <source>
        <dbReference type="ARBA" id="ARBA00010641"/>
    </source>
</evidence>
<keyword evidence="2" id="KW-0805">Transcription regulation</keyword>
<dbReference type="PANTHER" id="PTHR43133:SF8">
    <property type="entry name" value="RNA POLYMERASE SIGMA FACTOR HI_1459-RELATED"/>
    <property type="match status" value="1"/>
</dbReference>
<protein>
    <submittedName>
        <fullName evidence="8">RNA polymerase sigma-70 factor, ECF subfamily</fullName>
    </submittedName>
</protein>
<gene>
    <name evidence="8" type="ORF">SAMN05660236_4378</name>
</gene>
<evidence type="ECO:0000256" key="5">
    <source>
        <dbReference type="ARBA" id="ARBA00023163"/>
    </source>
</evidence>
<keyword evidence="3" id="KW-0731">Sigma factor</keyword>
<keyword evidence="5" id="KW-0804">Transcription</keyword>
<dbReference type="SUPFAM" id="SSF88946">
    <property type="entry name" value="Sigma2 domain of RNA polymerase sigma factors"/>
    <property type="match status" value="1"/>
</dbReference>
<evidence type="ECO:0000313" key="8">
    <source>
        <dbReference type="EMBL" id="SKC83143.1"/>
    </source>
</evidence>
<dbReference type="EMBL" id="FUZU01000003">
    <property type="protein sequence ID" value="SKC83143.1"/>
    <property type="molecule type" value="Genomic_DNA"/>
</dbReference>
<proteinExistence type="inferred from homology"/>
<dbReference type="PANTHER" id="PTHR43133">
    <property type="entry name" value="RNA POLYMERASE ECF-TYPE SIGMA FACTO"/>
    <property type="match status" value="1"/>
</dbReference>
<dbReference type="Pfam" id="PF04542">
    <property type="entry name" value="Sigma70_r2"/>
    <property type="match status" value="1"/>
</dbReference>
<evidence type="ECO:0000256" key="4">
    <source>
        <dbReference type="ARBA" id="ARBA00023125"/>
    </source>
</evidence>
<keyword evidence="9" id="KW-1185">Reference proteome</keyword>
<dbReference type="InterPro" id="IPR014284">
    <property type="entry name" value="RNA_pol_sigma-70_dom"/>
</dbReference>
<comment type="similarity">
    <text evidence="1">Belongs to the sigma-70 factor family. ECF subfamily.</text>
</comment>
<dbReference type="SUPFAM" id="SSF88659">
    <property type="entry name" value="Sigma3 and sigma4 domains of RNA polymerase sigma factors"/>
    <property type="match status" value="1"/>
</dbReference>
<name>A0A1T5M4S5_9BACT</name>
<dbReference type="NCBIfam" id="TIGR02937">
    <property type="entry name" value="sigma70-ECF"/>
    <property type="match status" value="1"/>
</dbReference>
<dbReference type="GO" id="GO:0003677">
    <property type="term" value="F:DNA binding"/>
    <property type="evidence" value="ECO:0007669"/>
    <property type="project" value="UniProtKB-KW"/>
</dbReference>
<dbReference type="InterPro" id="IPR039425">
    <property type="entry name" value="RNA_pol_sigma-70-like"/>
</dbReference>
<evidence type="ECO:0000259" key="6">
    <source>
        <dbReference type="Pfam" id="PF04542"/>
    </source>
</evidence>
<sequence>METLVLNMQDELIARCKAGDRDAHYRLYKLYSKAMFNVGYRITGNQDDAADALQEAFISAFKSLESYRGDSAFGAWLKRIVVNKAINVLNKRKHESIPDDDRWDVAEEEAPVEYGDELTVERVKRAIGQLPDGYRSVLSLYLLEGYDHQEIAEIMGITESTSKSQLNRAKAKLREFLGKEIQN</sequence>
<dbReference type="GO" id="GO:0006352">
    <property type="term" value="P:DNA-templated transcription initiation"/>
    <property type="evidence" value="ECO:0007669"/>
    <property type="project" value="InterPro"/>
</dbReference>
<feature type="domain" description="RNA polymerase sigma factor 70 region 4 type 2" evidence="7">
    <location>
        <begin position="122"/>
        <end position="173"/>
    </location>
</feature>
<dbReference type="InterPro" id="IPR013325">
    <property type="entry name" value="RNA_pol_sigma_r2"/>
</dbReference>
<reference evidence="8 9" key="1">
    <citation type="submission" date="2017-02" db="EMBL/GenBank/DDBJ databases">
        <authorList>
            <person name="Peterson S.W."/>
        </authorList>
    </citation>
    <scope>NUCLEOTIDE SEQUENCE [LARGE SCALE GENOMIC DNA]</scope>
    <source>
        <strain evidence="8 9">DSM 25262</strain>
    </source>
</reference>
<dbReference type="InterPro" id="IPR007627">
    <property type="entry name" value="RNA_pol_sigma70_r2"/>
</dbReference>
<organism evidence="8 9">
    <name type="scientific">Ohtaekwangia koreensis</name>
    <dbReference type="NCBI Taxonomy" id="688867"/>
    <lineage>
        <taxon>Bacteria</taxon>
        <taxon>Pseudomonadati</taxon>
        <taxon>Bacteroidota</taxon>
        <taxon>Cytophagia</taxon>
        <taxon>Cytophagales</taxon>
        <taxon>Fulvivirgaceae</taxon>
        <taxon>Ohtaekwangia</taxon>
    </lineage>
</organism>
<dbReference type="Proteomes" id="UP000190961">
    <property type="component" value="Unassembled WGS sequence"/>
</dbReference>
<dbReference type="Gene3D" id="1.10.10.10">
    <property type="entry name" value="Winged helix-like DNA-binding domain superfamily/Winged helix DNA-binding domain"/>
    <property type="match status" value="1"/>
</dbReference>
<evidence type="ECO:0000256" key="3">
    <source>
        <dbReference type="ARBA" id="ARBA00023082"/>
    </source>
</evidence>
<dbReference type="Pfam" id="PF08281">
    <property type="entry name" value="Sigma70_r4_2"/>
    <property type="match status" value="1"/>
</dbReference>
<feature type="domain" description="RNA polymerase sigma-70 region 2" evidence="6">
    <location>
        <begin position="27"/>
        <end position="93"/>
    </location>
</feature>
<dbReference type="CDD" id="cd06171">
    <property type="entry name" value="Sigma70_r4"/>
    <property type="match status" value="1"/>
</dbReference>
<dbReference type="STRING" id="688867.SAMN05660236_4378"/>
<evidence type="ECO:0000259" key="7">
    <source>
        <dbReference type="Pfam" id="PF08281"/>
    </source>
</evidence>
<dbReference type="RefSeq" id="WP_079688910.1">
    <property type="nucleotide sequence ID" value="NZ_FUZU01000003.1"/>
</dbReference>
<dbReference type="GO" id="GO:0016987">
    <property type="term" value="F:sigma factor activity"/>
    <property type="evidence" value="ECO:0007669"/>
    <property type="project" value="UniProtKB-KW"/>
</dbReference>
<dbReference type="AlphaFoldDB" id="A0A1T5M4S5"/>
<accession>A0A1T5M4S5</accession>
<dbReference type="InterPro" id="IPR013324">
    <property type="entry name" value="RNA_pol_sigma_r3/r4-like"/>
</dbReference>
<keyword evidence="4" id="KW-0238">DNA-binding</keyword>